<dbReference type="OrthoDB" id="218680at2"/>
<name>A0A5E4WV37_9BURK</name>
<organism evidence="1 2">
    <name type="scientific">Pandoraea communis</name>
    <dbReference type="NCBI Taxonomy" id="2508297"/>
    <lineage>
        <taxon>Bacteria</taxon>
        <taxon>Pseudomonadati</taxon>
        <taxon>Pseudomonadota</taxon>
        <taxon>Betaproteobacteria</taxon>
        <taxon>Burkholderiales</taxon>
        <taxon>Burkholderiaceae</taxon>
        <taxon>Pandoraea</taxon>
    </lineage>
</organism>
<evidence type="ECO:0000313" key="2">
    <source>
        <dbReference type="Proteomes" id="UP000337189"/>
    </source>
</evidence>
<gene>
    <name evidence="1" type="ORF">PCO31110_03569</name>
</gene>
<dbReference type="Proteomes" id="UP000337189">
    <property type="component" value="Unassembled WGS sequence"/>
</dbReference>
<protein>
    <submittedName>
        <fullName evidence="1">Uncharacterized protein</fullName>
    </submittedName>
</protein>
<dbReference type="RefSeq" id="WP_010806965.1">
    <property type="nucleotide sequence ID" value="NZ_CABPSJ010000004.1"/>
</dbReference>
<dbReference type="Gene3D" id="2.160.20.10">
    <property type="entry name" value="Single-stranded right-handed beta-helix, Pectin lyase-like"/>
    <property type="match status" value="1"/>
</dbReference>
<dbReference type="InterPro" id="IPR012334">
    <property type="entry name" value="Pectin_lyas_fold"/>
</dbReference>
<proteinExistence type="predicted"/>
<reference evidence="1 2" key="1">
    <citation type="submission" date="2019-08" db="EMBL/GenBank/DDBJ databases">
        <authorList>
            <person name="Peeters C."/>
        </authorList>
    </citation>
    <scope>NUCLEOTIDE SEQUENCE [LARGE SCALE GENOMIC DNA]</scope>
    <source>
        <strain evidence="1 2">LMG 31110</strain>
    </source>
</reference>
<evidence type="ECO:0000313" key="1">
    <source>
        <dbReference type="EMBL" id="VVE28642.1"/>
    </source>
</evidence>
<dbReference type="EMBL" id="CABPSJ010000004">
    <property type="protein sequence ID" value="VVE28642.1"/>
    <property type="molecule type" value="Genomic_DNA"/>
</dbReference>
<accession>A0A5E4WV37</accession>
<sequence length="51" mass="5169">MLALSVNDLFCQPAGVYFGATASVNVGSLVAAAHGIADGDLLFCKRGRAEA</sequence>
<dbReference type="AlphaFoldDB" id="A0A5E4WV37"/>